<gene>
    <name evidence="2" type="ORF">Taro_053492</name>
</gene>
<protein>
    <submittedName>
        <fullName evidence="2">Uncharacterized protein</fullName>
    </submittedName>
</protein>
<accession>A0A843XMY5</accession>
<keyword evidence="1" id="KW-1133">Transmembrane helix</keyword>
<evidence type="ECO:0000256" key="1">
    <source>
        <dbReference type="SAM" id="Phobius"/>
    </source>
</evidence>
<keyword evidence="1" id="KW-0472">Membrane</keyword>
<dbReference type="EMBL" id="NMUH01009846">
    <property type="protein sequence ID" value="MQM20470.1"/>
    <property type="molecule type" value="Genomic_DNA"/>
</dbReference>
<keyword evidence="1" id="KW-0812">Transmembrane</keyword>
<evidence type="ECO:0000313" key="3">
    <source>
        <dbReference type="Proteomes" id="UP000652761"/>
    </source>
</evidence>
<keyword evidence="3" id="KW-1185">Reference proteome</keyword>
<dbReference type="Proteomes" id="UP000652761">
    <property type="component" value="Unassembled WGS sequence"/>
</dbReference>
<organism evidence="2 3">
    <name type="scientific">Colocasia esculenta</name>
    <name type="common">Wild taro</name>
    <name type="synonym">Arum esculentum</name>
    <dbReference type="NCBI Taxonomy" id="4460"/>
    <lineage>
        <taxon>Eukaryota</taxon>
        <taxon>Viridiplantae</taxon>
        <taxon>Streptophyta</taxon>
        <taxon>Embryophyta</taxon>
        <taxon>Tracheophyta</taxon>
        <taxon>Spermatophyta</taxon>
        <taxon>Magnoliopsida</taxon>
        <taxon>Liliopsida</taxon>
        <taxon>Araceae</taxon>
        <taxon>Aroideae</taxon>
        <taxon>Colocasieae</taxon>
        <taxon>Colocasia</taxon>
    </lineage>
</organism>
<name>A0A843XMY5_COLES</name>
<proteinExistence type="predicted"/>
<reference evidence="2" key="1">
    <citation type="submission" date="2017-07" db="EMBL/GenBank/DDBJ databases">
        <title>Taro Niue Genome Assembly and Annotation.</title>
        <authorList>
            <person name="Atibalentja N."/>
            <person name="Keating K."/>
            <person name="Fields C.J."/>
        </authorList>
    </citation>
    <scope>NUCLEOTIDE SEQUENCE</scope>
    <source>
        <strain evidence="2">Niue_2</strain>
        <tissue evidence="2">Leaf</tissue>
    </source>
</reference>
<dbReference type="AlphaFoldDB" id="A0A843XMY5"/>
<sequence>MRRPWWSRSAYRCLGRHLHVRRVSRTGRSLLTFTSSVRPKGGAVADFECVLVVVLPVEVCHGVGTVVVVVSERRLTGCGLTGYGVPCLGDQLLRWCACEAYGLGFLVIGQTSSVVLVLLSLLLSKICVNWLRSPGVVRKARSNLGQRSSGDLAELWRWCWRSWRRPGGLLEHRRGGAKQLGSRAAKAVCRWGAVELDANWVVRFRHAARDLAEPVHSSGGAVEAVAICGMLEAQPWRRWDLGLRGRADLLRWPELELLGCAIPGRCKSYSSGKRSLRLEDSRNL</sequence>
<evidence type="ECO:0000313" key="2">
    <source>
        <dbReference type="EMBL" id="MQM20470.1"/>
    </source>
</evidence>
<comment type="caution">
    <text evidence="2">The sequence shown here is derived from an EMBL/GenBank/DDBJ whole genome shotgun (WGS) entry which is preliminary data.</text>
</comment>
<feature type="transmembrane region" description="Helical" evidence="1">
    <location>
        <begin position="100"/>
        <end position="123"/>
    </location>
</feature>